<evidence type="ECO:0000313" key="2">
    <source>
        <dbReference type="Proteomes" id="UP001176961"/>
    </source>
</evidence>
<protein>
    <submittedName>
        <fullName evidence="1">Uncharacterized protein</fullName>
    </submittedName>
</protein>
<dbReference type="AlphaFoldDB" id="A0AA36MCC3"/>
<organism evidence="1 2">
    <name type="scientific">Cylicocyclus nassatus</name>
    <name type="common">Nematode worm</name>
    <dbReference type="NCBI Taxonomy" id="53992"/>
    <lineage>
        <taxon>Eukaryota</taxon>
        <taxon>Metazoa</taxon>
        <taxon>Ecdysozoa</taxon>
        <taxon>Nematoda</taxon>
        <taxon>Chromadorea</taxon>
        <taxon>Rhabditida</taxon>
        <taxon>Rhabditina</taxon>
        <taxon>Rhabditomorpha</taxon>
        <taxon>Strongyloidea</taxon>
        <taxon>Strongylidae</taxon>
        <taxon>Cylicocyclus</taxon>
    </lineage>
</organism>
<comment type="caution">
    <text evidence="1">The sequence shown here is derived from an EMBL/GenBank/DDBJ whole genome shotgun (WGS) entry which is preliminary data.</text>
</comment>
<accession>A0AA36MCC3</accession>
<name>A0AA36MCC3_CYLNA</name>
<dbReference type="Proteomes" id="UP001176961">
    <property type="component" value="Unassembled WGS sequence"/>
</dbReference>
<dbReference type="EMBL" id="CATQJL010000316">
    <property type="protein sequence ID" value="CAJ0605088.1"/>
    <property type="molecule type" value="Genomic_DNA"/>
</dbReference>
<proteinExistence type="predicted"/>
<reference evidence="1" key="1">
    <citation type="submission" date="2023-07" db="EMBL/GenBank/DDBJ databases">
        <authorList>
            <consortium name="CYATHOMIX"/>
        </authorList>
    </citation>
    <scope>NUCLEOTIDE SEQUENCE</scope>
    <source>
        <strain evidence="1">N/A</strain>
    </source>
</reference>
<keyword evidence="2" id="KW-1185">Reference proteome</keyword>
<evidence type="ECO:0000313" key="1">
    <source>
        <dbReference type="EMBL" id="CAJ0605088.1"/>
    </source>
</evidence>
<sequence>MARAIAEDDLEITKAAIKTWKARSTFNNYPPSVLVDLVARILSIIPPWIGVERDIPMPLGQVEWNSAIFENMHYRV</sequence>
<gene>
    <name evidence="1" type="ORF">CYNAS_LOCUS17071</name>
</gene>